<name>A0A5J4L0H8_9ZZZZ</name>
<sequence length="135" mass="15854">MGYAIPLEVYEKLEEKLGKEITAIVVRTLEESIKTAFEEAQERQQIVISENLKKELATKYDLALLKKDIDILREEMHKEIDLVRKEMDIVRKEIDLVRKDMKIMEIRIIAILIITMILLNQNSLEFIARILGLMK</sequence>
<comment type="caution">
    <text evidence="2">The sequence shown here is derived from an EMBL/GenBank/DDBJ whole genome shotgun (WGS) entry which is preliminary data.</text>
</comment>
<dbReference type="AlphaFoldDB" id="A0A5J4L0H8"/>
<gene>
    <name evidence="2" type="ORF">A45J_1501</name>
</gene>
<protein>
    <recommendedName>
        <fullName evidence="3">DUF1640 domain-containing protein</fullName>
    </recommendedName>
</protein>
<keyword evidence="1" id="KW-0812">Transmembrane</keyword>
<organism evidence="2">
    <name type="scientific">hot springs metagenome</name>
    <dbReference type="NCBI Taxonomy" id="433727"/>
    <lineage>
        <taxon>unclassified sequences</taxon>
        <taxon>metagenomes</taxon>
        <taxon>ecological metagenomes</taxon>
    </lineage>
</organism>
<reference evidence="2" key="1">
    <citation type="submission" date="2019-10" db="EMBL/GenBank/DDBJ databases">
        <title>Metagenomic sequencing of thiosulfate-disproportionating enrichment culture.</title>
        <authorList>
            <person name="Umezawa K."/>
            <person name="Kojima H."/>
            <person name="Fukui M."/>
        </authorList>
    </citation>
    <scope>NUCLEOTIDE SEQUENCE</scope>
    <source>
        <strain evidence="2">45J</strain>
    </source>
</reference>
<evidence type="ECO:0000313" key="2">
    <source>
        <dbReference type="EMBL" id="GER93745.1"/>
    </source>
</evidence>
<evidence type="ECO:0000256" key="1">
    <source>
        <dbReference type="SAM" id="Phobius"/>
    </source>
</evidence>
<keyword evidence="1" id="KW-1133">Transmembrane helix</keyword>
<accession>A0A5J4L0H8</accession>
<dbReference type="EMBL" id="BLAB01000001">
    <property type="protein sequence ID" value="GER93745.1"/>
    <property type="molecule type" value="Genomic_DNA"/>
</dbReference>
<evidence type="ECO:0008006" key="3">
    <source>
        <dbReference type="Google" id="ProtNLM"/>
    </source>
</evidence>
<feature type="transmembrane region" description="Helical" evidence="1">
    <location>
        <begin position="108"/>
        <end position="131"/>
    </location>
</feature>
<keyword evidence="1" id="KW-0472">Membrane</keyword>
<proteinExistence type="predicted"/>